<dbReference type="GO" id="GO:0008758">
    <property type="term" value="F:UDP-2,3-diacylglucosamine hydrolase activity"/>
    <property type="evidence" value="ECO:0007669"/>
    <property type="project" value="TreeGrafter"/>
</dbReference>
<dbReference type="GO" id="GO:0016020">
    <property type="term" value="C:membrane"/>
    <property type="evidence" value="ECO:0007669"/>
    <property type="project" value="GOC"/>
</dbReference>
<dbReference type="SUPFAM" id="SSF56300">
    <property type="entry name" value="Metallo-dependent phosphatases"/>
    <property type="match status" value="1"/>
</dbReference>
<dbReference type="PANTHER" id="PTHR31302:SF31">
    <property type="entry name" value="PHOSPHODIESTERASE YAEI"/>
    <property type="match status" value="1"/>
</dbReference>
<dbReference type="Proteomes" id="UP000321595">
    <property type="component" value="Chromosome"/>
</dbReference>
<evidence type="ECO:0000313" key="4">
    <source>
        <dbReference type="EMBL" id="QED27200.1"/>
    </source>
</evidence>
<protein>
    <recommendedName>
        <fullName evidence="3">Calcineurin-like phosphoesterase domain-containing protein</fullName>
    </recommendedName>
</protein>
<keyword evidence="1" id="KW-0479">Metal-binding</keyword>
<dbReference type="PANTHER" id="PTHR31302">
    <property type="entry name" value="TRANSMEMBRANE PROTEIN WITH METALLOPHOSPHOESTERASE DOMAIN-RELATED"/>
    <property type="match status" value="1"/>
</dbReference>
<dbReference type="Pfam" id="PF00149">
    <property type="entry name" value="Metallophos"/>
    <property type="match status" value="1"/>
</dbReference>
<sequence>MLSRLDSRDFMINPLKTLEINRFKLRHPRISSDLEGALVAQVTDVHMGRWVKAQHMRQVVSYVNAQKPDVVALTGDYVGYSKLDLDPCVAEFRAFDSPAFAVLGNHDHWTSTELARQAFQKYEVPLLTNENLVLNLRGVDISLVGVDDLVTKHADVPKAFDGVDPEQFCLTLNHVPAASWDCADHGAHLILSGHTHGFQFNIPRLTNALAERMGTKLFAGPYILENAVLYISRGLGSASWPWRIRAKPELTFFELSYGPHPELELISSANESVVR</sequence>
<dbReference type="Gene3D" id="3.60.21.10">
    <property type="match status" value="1"/>
</dbReference>
<reference evidence="4 5" key="1">
    <citation type="submission" date="2019-08" db="EMBL/GenBank/DDBJ databases">
        <authorList>
            <person name="Liang Q."/>
        </authorList>
    </citation>
    <scope>NUCLEOTIDE SEQUENCE [LARGE SCALE GENOMIC DNA]</scope>
    <source>
        <strain evidence="4 5">V1718</strain>
    </source>
</reference>
<dbReference type="GO" id="GO:0009245">
    <property type="term" value="P:lipid A biosynthetic process"/>
    <property type="evidence" value="ECO:0007669"/>
    <property type="project" value="TreeGrafter"/>
</dbReference>
<dbReference type="GO" id="GO:0046872">
    <property type="term" value="F:metal ion binding"/>
    <property type="evidence" value="ECO:0007669"/>
    <property type="project" value="UniProtKB-KW"/>
</dbReference>
<dbReference type="InterPro" id="IPR029052">
    <property type="entry name" value="Metallo-depent_PP-like"/>
</dbReference>
<organism evidence="4 5">
    <name type="scientific">Microvenator marinus</name>
    <dbReference type="NCBI Taxonomy" id="2600177"/>
    <lineage>
        <taxon>Bacteria</taxon>
        <taxon>Deltaproteobacteria</taxon>
        <taxon>Bradymonadales</taxon>
        <taxon>Microvenatoraceae</taxon>
        <taxon>Microvenator</taxon>
    </lineage>
</organism>
<dbReference type="OrthoDB" id="9780884at2"/>
<feature type="domain" description="Calcineurin-like phosphoesterase" evidence="3">
    <location>
        <begin position="39"/>
        <end position="197"/>
    </location>
</feature>
<evidence type="ECO:0000259" key="3">
    <source>
        <dbReference type="Pfam" id="PF00149"/>
    </source>
</evidence>
<evidence type="ECO:0000313" key="5">
    <source>
        <dbReference type="Proteomes" id="UP000321595"/>
    </source>
</evidence>
<proteinExistence type="predicted"/>
<dbReference type="EMBL" id="CP042467">
    <property type="protein sequence ID" value="QED27200.1"/>
    <property type="molecule type" value="Genomic_DNA"/>
</dbReference>
<dbReference type="InterPro" id="IPR004843">
    <property type="entry name" value="Calcineurin-like_PHP"/>
</dbReference>
<accession>A0A5B8XNI3</accession>
<dbReference type="InterPro" id="IPR051158">
    <property type="entry name" value="Metallophosphoesterase_sf"/>
</dbReference>
<evidence type="ECO:0000256" key="1">
    <source>
        <dbReference type="ARBA" id="ARBA00022723"/>
    </source>
</evidence>
<evidence type="ECO:0000256" key="2">
    <source>
        <dbReference type="ARBA" id="ARBA00022801"/>
    </source>
</evidence>
<dbReference type="KEGG" id="bbae:FRD01_08080"/>
<dbReference type="AlphaFoldDB" id="A0A5B8XNI3"/>
<keyword evidence="2" id="KW-0378">Hydrolase</keyword>
<name>A0A5B8XNI3_9DELT</name>
<gene>
    <name evidence="4" type="ORF">FRD01_08080</name>
</gene>
<keyword evidence="5" id="KW-1185">Reference proteome</keyword>